<gene>
    <name evidence="1" type="ORF">NO357_19495</name>
</gene>
<protein>
    <submittedName>
        <fullName evidence="1">Sulfotransferase family protein</fullName>
    </submittedName>
</protein>
<evidence type="ECO:0000313" key="2">
    <source>
        <dbReference type="Proteomes" id="UP001226762"/>
    </source>
</evidence>
<dbReference type="Gene3D" id="3.40.50.300">
    <property type="entry name" value="P-loop containing nucleotide triphosphate hydrolases"/>
    <property type="match status" value="1"/>
</dbReference>
<dbReference type="Pfam" id="PF03567">
    <property type="entry name" value="Sulfotransfer_2"/>
    <property type="match status" value="1"/>
</dbReference>
<dbReference type="GO" id="GO:0008146">
    <property type="term" value="F:sulfotransferase activity"/>
    <property type="evidence" value="ECO:0007669"/>
    <property type="project" value="InterPro"/>
</dbReference>
<dbReference type="RefSeq" id="WP_306737394.1">
    <property type="nucleotide sequence ID" value="NZ_JANHAX010000007.1"/>
</dbReference>
<sequence length="198" mass="22923">MPLARLGNKLVFFAHIPKTGGTSVETYLRSKGRLALHHNRSGEWLKCSPQHMQAEVYTAMFGSDFWDHAFAVIRDPVARLQSEYRHRTRRAAARERDIAPFDIWAPRVLRRALDDPYLLDNHLRPQAEFVCEDTTLFRLEDGLEPVFDWIDEISGDATPMPRDWKRNLSHVDVGMSAETELLIRDFYADDERLLAGLM</sequence>
<organism evidence="1 2">
    <name type="scientific">Marimonas arenosa</name>
    <dbReference type="NCBI Taxonomy" id="1795305"/>
    <lineage>
        <taxon>Bacteria</taxon>
        <taxon>Pseudomonadati</taxon>
        <taxon>Pseudomonadota</taxon>
        <taxon>Alphaproteobacteria</taxon>
        <taxon>Rhodobacterales</taxon>
        <taxon>Paracoccaceae</taxon>
        <taxon>Marimonas</taxon>
    </lineage>
</organism>
<dbReference type="EMBL" id="JANHAX010000007">
    <property type="protein sequence ID" value="MDQ2092093.1"/>
    <property type="molecule type" value="Genomic_DNA"/>
</dbReference>
<dbReference type="InterPro" id="IPR005331">
    <property type="entry name" value="Sulfotransferase"/>
</dbReference>
<dbReference type="AlphaFoldDB" id="A0AAE3WGH2"/>
<dbReference type="InterPro" id="IPR027417">
    <property type="entry name" value="P-loop_NTPase"/>
</dbReference>
<dbReference type="GO" id="GO:0016020">
    <property type="term" value="C:membrane"/>
    <property type="evidence" value="ECO:0007669"/>
    <property type="project" value="InterPro"/>
</dbReference>
<comment type="caution">
    <text evidence="1">The sequence shown here is derived from an EMBL/GenBank/DDBJ whole genome shotgun (WGS) entry which is preliminary data.</text>
</comment>
<accession>A0AAE3WGH2</accession>
<reference evidence="1" key="2">
    <citation type="submission" date="2023-02" db="EMBL/GenBank/DDBJ databases">
        <title>'Rhodoalgimonas zhirmunskyi' gen. nov., isolated from a red alga.</title>
        <authorList>
            <person name="Nedashkovskaya O.I."/>
            <person name="Otstavnykh N.Y."/>
            <person name="Bystritskaya E.P."/>
            <person name="Balabanova L.A."/>
            <person name="Isaeva M.P."/>
        </authorList>
    </citation>
    <scope>NUCLEOTIDE SEQUENCE</scope>
    <source>
        <strain evidence="1">KCTC 52189</strain>
    </source>
</reference>
<name>A0AAE3WGH2_9RHOB</name>
<reference evidence="1" key="1">
    <citation type="submission" date="2022-07" db="EMBL/GenBank/DDBJ databases">
        <authorList>
            <person name="Otstavnykh N."/>
            <person name="Isaeva M."/>
            <person name="Bystritskaya E."/>
        </authorList>
    </citation>
    <scope>NUCLEOTIDE SEQUENCE</scope>
    <source>
        <strain evidence="1">KCTC 52189</strain>
    </source>
</reference>
<keyword evidence="2" id="KW-1185">Reference proteome</keyword>
<dbReference type="SUPFAM" id="SSF52540">
    <property type="entry name" value="P-loop containing nucleoside triphosphate hydrolases"/>
    <property type="match status" value="1"/>
</dbReference>
<evidence type="ECO:0000313" key="1">
    <source>
        <dbReference type="EMBL" id="MDQ2092093.1"/>
    </source>
</evidence>
<dbReference type="Proteomes" id="UP001226762">
    <property type="component" value="Unassembled WGS sequence"/>
</dbReference>
<proteinExistence type="predicted"/>